<dbReference type="PANTHER" id="PTHR22777">
    <property type="entry name" value="HEMOLYSIN-RELATED"/>
    <property type="match status" value="1"/>
</dbReference>
<reference evidence="12 13" key="1">
    <citation type="journal article" date="2015" name="Microbiome">
        <title>Genomic resolution of linkages in carbon, nitrogen, and sulfur cycling among widespread estuary sediment bacteria.</title>
        <authorList>
            <person name="Baker B.J."/>
            <person name="Lazar C.S."/>
            <person name="Teske A.P."/>
            <person name="Dick G.J."/>
        </authorList>
    </citation>
    <scope>NUCLEOTIDE SEQUENCE [LARGE SCALE GENOMIC DNA]</scope>
    <source>
        <strain evidence="12">DG_26</strain>
    </source>
</reference>
<evidence type="ECO:0000256" key="1">
    <source>
        <dbReference type="ARBA" id="ARBA00004141"/>
    </source>
</evidence>
<dbReference type="PATRIC" id="fig|1703771.3.peg.1633"/>
<sequence>MEADSSFRIVLAILFFVCLGLSAFFSASESAIFSIPSFRFERLKAEKRKYAALLVSLVERPYRLLITILTGNTLVNAFTASIAAVFTISITNVNETAAIIIDWVGVTLLLLIVGEVTPKLYAISHPELVSLRASPVLEVFYYLFYPFTHLFLLVSQAVAYLVPPAKGKRFTLKQFIALVEVAKEHGLLIEEAERIAVDAFAFGERRVKEVMTPRVDVESLPAHVTVGDAKEAFRRFSHSRVPVYRDTLDNVEGILYAKDILLEQDDTRSIRLHARKPYFVPENKKVLSLMRELQSERTTIAVVVDEYGGTSGLITLEDIIEELVGEIKDEFDVEKLLVTRISPKVLVVDPIIDIRQFNDYTGAHLPTEGFATLGGLVLNKLGRVPEEGESIELNELKLVVEEVRENRIEKVRVFLHD</sequence>
<dbReference type="Gene3D" id="3.10.580.10">
    <property type="entry name" value="CBS-domain"/>
    <property type="match status" value="1"/>
</dbReference>
<dbReference type="SMART" id="SM01091">
    <property type="entry name" value="CorC_HlyC"/>
    <property type="match status" value="1"/>
</dbReference>
<evidence type="ECO:0000256" key="5">
    <source>
        <dbReference type="ARBA" id="ARBA00023122"/>
    </source>
</evidence>
<evidence type="ECO:0000256" key="9">
    <source>
        <dbReference type="SAM" id="Phobius"/>
    </source>
</evidence>
<feature type="domain" description="CBS" evidence="10">
    <location>
        <begin position="211"/>
        <end position="270"/>
    </location>
</feature>
<dbReference type="InterPro" id="IPR000644">
    <property type="entry name" value="CBS_dom"/>
</dbReference>
<evidence type="ECO:0000313" key="12">
    <source>
        <dbReference type="EMBL" id="KPJ49791.1"/>
    </source>
</evidence>
<dbReference type="InterPro" id="IPR005170">
    <property type="entry name" value="Transptr-assoc_dom"/>
</dbReference>
<dbReference type="InterPro" id="IPR016169">
    <property type="entry name" value="FAD-bd_PCMH_sub2"/>
</dbReference>
<dbReference type="PROSITE" id="PS51846">
    <property type="entry name" value="CNNM"/>
    <property type="match status" value="1"/>
</dbReference>
<evidence type="ECO:0000256" key="6">
    <source>
        <dbReference type="ARBA" id="ARBA00023136"/>
    </source>
</evidence>
<feature type="transmembrane region" description="Helical" evidence="9">
    <location>
        <begin position="100"/>
        <end position="122"/>
    </location>
</feature>
<dbReference type="InterPro" id="IPR044751">
    <property type="entry name" value="Ion_transp-like_CBS"/>
</dbReference>
<dbReference type="InterPro" id="IPR036318">
    <property type="entry name" value="FAD-bd_PCMH-like_sf"/>
</dbReference>
<dbReference type="Gene3D" id="3.30.465.10">
    <property type="match status" value="1"/>
</dbReference>
<feature type="transmembrane region" description="Helical" evidence="9">
    <location>
        <begin position="142"/>
        <end position="162"/>
    </location>
</feature>
<name>A0A0S7WI51_UNCT6</name>
<dbReference type="PROSITE" id="PS51371">
    <property type="entry name" value="CBS"/>
    <property type="match status" value="2"/>
</dbReference>
<evidence type="ECO:0000256" key="2">
    <source>
        <dbReference type="ARBA" id="ARBA00022692"/>
    </source>
</evidence>
<dbReference type="Proteomes" id="UP000051124">
    <property type="component" value="Unassembled WGS sequence"/>
</dbReference>
<comment type="caution">
    <text evidence="12">The sequence shown here is derived from an EMBL/GenBank/DDBJ whole genome shotgun (WGS) entry which is preliminary data.</text>
</comment>
<proteinExistence type="predicted"/>
<accession>A0A0S7WI51</accession>
<dbReference type="GO" id="GO:0005886">
    <property type="term" value="C:plasma membrane"/>
    <property type="evidence" value="ECO:0007669"/>
    <property type="project" value="TreeGrafter"/>
</dbReference>
<dbReference type="CDD" id="cd04590">
    <property type="entry name" value="CBS_pair_CorC_HlyC_assoc"/>
    <property type="match status" value="1"/>
</dbReference>
<dbReference type="EMBL" id="LIZT01000042">
    <property type="protein sequence ID" value="KPJ49791.1"/>
    <property type="molecule type" value="Genomic_DNA"/>
</dbReference>
<dbReference type="SMART" id="SM00116">
    <property type="entry name" value="CBS"/>
    <property type="match status" value="2"/>
</dbReference>
<dbReference type="Pfam" id="PF00571">
    <property type="entry name" value="CBS"/>
    <property type="match status" value="2"/>
</dbReference>
<dbReference type="InterPro" id="IPR002550">
    <property type="entry name" value="CNNM"/>
</dbReference>
<evidence type="ECO:0000313" key="13">
    <source>
        <dbReference type="Proteomes" id="UP000051124"/>
    </source>
</evidence>
<keyword evidence="4 8" id="KW-1133">Transmembrane helix</keyword>
<dbReference type="GO" id="GO:0050660">
    <property type="term" value="F:flavin adenine dinucleotide binding"/>
    <property type="evidence" value="ECO:0007669"/>
    <property type="project" value="InterPro"/>
</dbReference>
<evidence type="ECO:0000256" key="7">
    <source>
        <dbReference type="PROSITE-ProRule" id="PRU00703"/>
    </source>
</evidence>
<dbReference type="Pfam" id="PF03471">
    <property type="entry name" value="CorC_HlyC"/>
    <property type="match status" value="1"/>
</dbReference>
<gene>
    <name evidence="12" type="ORF">AMJ40_04705</name>
</gene>
<evidence type="ECO:0000259" key="10">
    <source>
        <dbReference type="PROSITE" id="PS51371"/>
    </source>
</evidence>
<keyword evidence="5 7" id="KW-0129">CBS domain</keyword>
<dbReference type="Pfam" id="PF01595">
    <property type="entry name" value="CNNM"/>
    <property type="match status" value="1"/>
</dbReference>
<dbReference type="SUPFAM" id="SSF54631">
    <property type="entry name" value="CBS-domain pair"/>
    <property type="match status" value="1"/>
</dbReference>
<dbReference type="PANTHER" id="PTHR22777:SF17">
    <property type="entry name" value="UPF0053 PROTEIN SLL0260"/>
    <property type="match status" value="1"/>
</dbReference>
<evidence type="ECO:0000259" key="11">
    <source>
        <dbReference type="PROSITE" id="PS51846"/>
    </source>
</evidence>
<comment type="subcellular location">
    <subcellularLocation>
        <location evidence="1">Membrane</location>
        <topology evidence="1">Multi-pass membrane protein</topology>
    </subcellularLocation>
</comment>
<feature type="transmembrane region" description="Helical" evidence="9">
    <location>
        <begin position="64"/>
        <end position="88"/>
    </location>
</feature>
<evidence type="ECO:0000256" key="3">
    <source>
        <dbReference type="ARBA" id="ARBA00022737"/>
    </source>
</evidence>
<dbReference type="AlphaFoldDB" id="A0A0S7WI51"/>
<evidence type="ECO:0008006" key="14">
    <source>
        <dbReference type="Google" id="ProtNLM"/>
    </source>
</evidence>
<dbReference type="FunFam" id="3.10.580.10:FF:000002">
    <property type="entry name" value="Magnesium/cobalt efflux protein CorC"/>
    <property type="match status" value="1"/>
</dbReference>
<dbReference type="InterPro" id="IPR046342">
    <property type="entry name" value="CBS_dom_sf"/>
</dbReference>
<feature type="domain" description="CBS" evidence="10">
    <location>
        <begin position="273"/>
        <end position="330"/>
    </location>
</feature>
<evidence type="ECO:0000256" key="4">
    <source>
        <dbReference type="ARBA" id="ARBA00022989"/>
    </source>
</evidence>
<keyword evidence="2 8" id="KW-0812">Transmembrane</keyword>
<keyword evidence="6 8" id="KW-0472">Membrane</keyword>
<keyword evidence="3" id="KW-0677">Repeat</keyword>
<organism evidence="12 13">
    <name type="scientific">candidate division TA06 bacterium DG_26</name>
    <dbReference type="NCBI Taxonomy" id="1703771"/>
    <lineage>
        <taxon>Bacteria</taxon>
        <taxon>Bacteria division TA06</taxon>
    </lineage>
</organism>
<dbReference type="SUPFAM" id="SSF56176">
    <property type="entry name" value="FAD-binding/transporter-associated domain-like"/>
    <property type="match status" value="1"/>
</dbReference>
<evidence type="ECO:0000256" key="8">
    <source>
        <dbReference type="PROSITE-ProRule" id="PRU01193"/>
    </source>
</evidence>
<feature type="domain" description="CNNM transmembrane" evidence="11">
    <location>
        <begin position="4"/>
        <end position="193"/>
    </location>
</feature>
<protein>
    <recommendedName>
        <fullName evidence="14">Hemolysin</fullName>
    </recommendedName>
</protein>